<dbReference type="AlphaFoldDB" id="A0A9D1FK92"/>
<dbReference type="PANTHER" id="PTHR47099:SF1">
    <property type="entry name" value="METHYLCOBAMIDE:COM METHYLTRANSFERASE MTBA"/>
    <property type="match status" value="1"/>
</dbReference>
<evidence type="ECO:0000259" key="1">
    <source>
        <dbReference type="Pfam" id="PF01208"/>
    </source>
</evidence>
<dbReference type="EMBL" id="DVJP01000004">
    <property type="protein sequence ID" value="HIS75244.1"/>
    <property type="molecule type" value="Genomic_DNA"/>
</dbReference>
<dbReference type="Proteomes" id="UP000824002">
    <property type="component" value="Unassembled WGS sequence"/>
</dbReference>
<feature type="domain" description="Uroporphyrinogen decarboxylase (URO-D)" evidence="1">
    <location>
        <begin position="112"/>
        <end position="368"/>
    </location>
</feature>
<accession>A0A9D1FK92</accession>
<evidence type="ECO:0000313" key="2">
    <source>
        <dbReference type="EMBL" id="HIS75244.1"/>
    </source>
</evidence>
<dbReference type="Gene3D" id="3.20.20.210">
    <property type="match status" value="1"/>
</dbReference>
<sequence length="372" mass="41103">MNAKERMAQAMRGRTPDRTPLMCQFSLGYLAKNFAGDLIRFWYTPEGLAEAYIAAAETYHFDGILVSISGRDPTLPQQIQHVGEGEHGGKIVSWKNGSWSFIPSNDFPQDHSGVPETKKPSFIEELDLDSISRVQAEALPGWTFNILEPILQEKGRELSIHGEVGTGFEQFLGLFDKLEDGLMALIDDEGKAKEALRRLNQNVLVYAREQCRRGIDALKLSSPYAGAGFLSRRMYQEFVLPYEQELIETVHREYGIPCYIHTCGAIGDRLDLMLQTGTDGLECLDPPPLGTVELKEASLLLGPNAFIKGNLDSVNELQNRTPDQVLEIARRRLEIGAGHPGGYILSTACSIAPDVPPENIAVLYQAVSGANL</sequence>
<comment type="caution">
    <text evidence="2">The sequence shown here is derived from an EMBL/GenBank/DDBJ whole genome shotgun (WGS) entry which is preliminary data.</text>
</comment>
<gene>
    <name evidence="2" type="ORF">IAB51_00380</name>
</gene>
<dbReference type="PANTHER" id="PTHR47099">
    <property type="entry name" value="METHYLCOBAMIDE:COM METHYLTRANSFERASE MTBA"/>
    <property type="match status" value="1"/>
</dbReference>
<protein>
    <recommendedName>
        <fullName evidence="1">Uroporphyrinogen decarboxylase (URO-D) domain-containing protein</fullName>
    </recommendedName>
</protein>
<dbReference type="Pfam" id="PF01208">
    <property type="entry name" value="URO-D"/>
    <property type="match status" value="1"/>
</dbReference>
<name>A0A9D1FK92_9FIRM</name>
<dbReference type="GO" id="GO:0006779">
    <property type="term" value="P:porphyrin-containing compound biosynthetic process"/>
    <property type="evidence" value="ECO:0007669"/>
    <property type="project" value="InterPro"/>
</dbReference>
<dbReference type="InterPro" id="IPR000257">
    <property type="entry name" value="Uroporphyrinogen_deCOase"/>
</dbReference>
<organism evidence="2 3">
    <name type="scientific">Candidatus Merdivicinus excrementipullorum</name>
    <dbReference type="NCBI Taxonomy" id="2840867"/>
    <lineage>
        <taxon>Bacteria</taxon>
        <taxon>Bacillati</taxon>
        <taxon>Bacillota</taxon>
        <taxon>Clostridia</taxon>
        <taxon>Eubacteriales</taxon>
        <taxon>Oscillospiraceae</taxon>
        <taxon>Oscillospiraceae incertae sedis</taxon>
        <taxon>Candidatus Merdivicinus</taxon>
    </lineage>
</organism>
<reference evidence="2" key="2">
    <citation type="journal article" date="2021" name="PeerJ">
        <title>Extensive microbial diversity within the chicken gut microbiome revealed by metagenomics and culture.</title>
        <authorList>
            <person name="Gilroy R."/>
            <person name="Ravi A."/>
            <person name="Getino M."/>
            <person name="Pursley I."/>
            <person name="Horton D.L."/>
            <person name="Alikhan N.F."/>
            <person name="Baker D."/>
            <person name="Gharbi K."/>
            <person name="Hall N."/>
            <person name="Watson M."/>
            <person name="Adriaenssens E.M."/>
            <person name="Foster-Nyarko E."/>
            <person name="Jarju S."/>
            <person name="Secka A."/>
            <person name="Antonio M."/>
            <person name="Oren A."/>
            <person name="Chaudhuri R.R."/>
            <person name="La Ragione R."/>
            <person name="Hildebrand F."/>
            <person name="Pallen M.J."/>
        </authorList>
    </citation>
    <scope>NUCLEOTIDE SEQUENCE</scope>
    <source>
        <strain evidence="2">CHK199-13235</strain>
    </source>
</reference>
<dbReference type="InterPro" id="IPR038071">
    <property type="entry name" value="UROD/MetE-like_sf"/>
</dbReference>
<dbReference type="SUPFAM" id="SSF51726">
    <property type="entry name" value="UROD/MetE-like"/>
    <property type="match status" value="1"/>
</dbReference>
<evidence type="ECO:0000313" key="3">
    <source>
        <dbReference type="Proteomes" id="UP000824002"/>
    </source>
</evidence>
<reference evidence="2" key="1">
    <citation type="submission" date="2020-10" db="EMBL/GenBank/DDBJ databases">
        <authorList>
            <person name="Gilroy R."/>
        </authorList>
    </citation>
    <scope>NUCLEOTIDE SEQUENCE</scope>
    <source>
        <strain evidence="2">CHK199-13235</strain>
    </source>
</reference>
<dbReference type="InterPro" id="IPR052024">
    <property type="entry name" value="Methanogen_methyltrans"/>
</dbReference>
<proteinExistence type="predicted"/>
<dbReference type="GO" id="GO:0004853">
    <property type="term" value="F:uroporphyrinogen decarboxylase activity"/>
    <property type="evidence" value="ECO:0007669"/>
    <property type="project" value="InterPro"/>
</dbReference>